<dbReference type="EMBL" id="PDDX01000001">
    <property type="protein sequence ID" value="PHI30073.1"/>
    <property type="molecule type" value="Genomic_DNA"/>
</dbReference>
<feature type="transmembrane region" description="Helical" evidence="2">
    <location>
        <begin position="12"/>
        <end position="33"/>
    </location>
</feature>
<evidence type="ECO:0000313" key="3">
    <source>
        <dbReference type="EMBL" id="PHI30073.1"/>
    </source>
</evidence>
<evidence type="ECO:0000256" key="1">
    <source>
        <dbReference type="SAM" id="MobiDB-lite"/>
    </source>
</evidence>
<keyword evidence="2" id="KW-1133">Transmembrane helix</keyword>
<dbReference type="AlphaFoldDB" id="A0A2C6DMZ3"/>
<feature type="compositionally biased region" description="Basic and acidic residues" evidence="1">
    <location>
        <begin position="173"/>
        <end position="204"/>
    </location>
</feature>
<feature type="region of interest" description="Disordered" evidence="1">
    <location>
        <begin position="158"/>
        <end position="211"/>
    </location>
</feature>
<sequence length="351" mass="37696">MTLMKSLSWKTSFATSVGIHVAVIVLMAILTLIHATSVGGTDMLTVELGGPAGNSGGFGDIQKEGRQGNAGEGGDGARNYAKERQQNDTPQEEAPKTDGEQMPIPFNEVKQMETVAMSERMSDAVLQDLAASEISIKSTTLLEKSVIKETKPLTESIESTVEKKPKPRVKLAKKTDKNVDQQGKKDGRDMGKQVKTNTDGKDGNSNKVNAGFGGAVGVSGTTHGMEKTEGSGVGKGTGELAGNDQFVTNGDGTYTALGSGGITYKILTDATTKYPKEARSIGFNKIVKVNVRFLVGLNGFVESVEVLNKDIPNLGFKETSILAIKAMRFEPIWYRGNNIKMYFKKTIFFQP</sequence>
<dbReference type="Gene3D" id="3.30.1150.10">
    <property type="match status" value="1"/>
</dbReference>
<dbReference type="SUPFAM" id="SSF74653">
    <property type="entry name" value="TolA/TonB C-terminal domain"/>
    <property type="match status" value="1"/>
</dbReference>
<accession>A0A2C6DMZ3</accession>
<evidence type="ECO:0000256" key="2">
    <source>
        <dbReference type="SAM" id="Phobius"/>
    </source>
</evidence>
<keyword evidence="4" id="KW-1185">Reference proteome</keyword>
<feature type="region of interest" description="Disordered" evidence="1">
    <location>
        <begin position="55"/>
        <end position="104"/>
    </location>
</feature>
<name>A0A2C6DMZ3_9GAMM</name>
<protein>
    <submittedName>
        <fullName evidence="3">Energy transducer TonB</fullName>
    </submittedName>
</protein>
<dbReference type="STRING" id="1111728.GCA_000427805_04353"/>
<dbReference type="OrthoDB" id="1665044at2"/>
<comment type="caution">
    <text evidence="3">The sequence shown here is derived from an EMBL/GenBank/DDBJ whole genome shotgun (WGS) entry which is preliminary data.</text>
</comment>
<organism evidence="3 4">
    <name type="scientific">Budvicia aquatica</name>
    <dbReference type="NCBI Taxonomy" id="82979"/>
    <lineage>
        <taxon>Bacteria</taxon>
        <taxon>Pseudomonadati</taxon>
        <taxon>Pseudomonadota</taxon>
        <taxon>Gammaproteobacteria</taxon>
        <taxon>Enterobacterales</taxon>
        <taxon>Budviciaceae</taxon>
        <taxon>Budvicia</taxon>
    </lineage>
</organism>
<gene>
    <name evidence="3" type="ORF">CRN84_12335</name>
</gene>
<keyword evidence="2" id="KW-0472">Membrane</keyword>
<reference evidence="4" key="1">
    <citation type="submission" date="2017-09" db="EMBL/GenBank/DDBJ databases">
        <title>FDA dAtabase for Regulatory Grade micrObial Sequences (FDA-ARGOS): Supporting development and validation of Infectious Disease Dx tests.</title>
        <authorList>
            <person name="Minogue T."/>
            <person name="Wolcott M."/>
            <person name="Wasieloski L."/>
            <person name="Aguilar W."/>
            <person name="Moore D."/>
            <person name="Tallon L."/>
            <person name="Sadzewicz L."/>
            <person name="Ott S."/>
            <person name="Zhao X."/>
            <person name="Nagaraj S."/>
            <person name="Vavikolanu K."/>
            <person name="Aluvathingal J."/>
            <person name="Nadendla S."/>
            <person name="Sichtig H."/>
        </authorList>
    </citation>
    <scope>NUCLEOTIDE SEQUENCE [LARGE SCALE GENOMIC DNA]</scope>
    <source>
        <strain evidence="4">FDAARGOS_387</strain>
    </source>
</reference>
<dbReference type="RefSeq" id="WP_029096018.1">
    <property type="nucleotide sequence ID" value="NZ_PDDX01000001.1"/>
</dbReference>
<keyword evidence="2" id="KW-0812">Transmembrane</keyword>
<evidence type="ECO:0000313" key="4">
    <source>
        <dbReference type="Proteomes" id="UP000224974"/>
    </source>
</evidence>
<dbReference type="Proteomes" id="UP000224974">
    <property type="component" value="Unassembled WGS sequence"/>
</dbReference>
<proteinExistence type="predicted"/>